<dbReference type="AlphaFoldDB" id="A0A0H3L407"/>
<name>A0A0H3L407_PANAA</name>
<protein>
    <recommendedName>
        <fullName evidence="1">SiaC family regulatory phosphoprotein domain-containing protein</fullName>
    </recommendedName>
</protein>
<dbReference type="HOGENOM" id="CLU_1395154_0_0_6"/>
<proteinExistence type="predicted"/>
<dbReference type="InterPro" id="IPR018530">
    <property type="entry name" value="SiaC"/>
</dbReference>
<dbReference type="KEGG" id="paj:PAJ_2542"/>
<feature type="domain" description="SiaC family regulatory phosphoprotein" evidence="1">
    <location>
        <begin position="74"/>
        <end position="190"/>
    </location>
</feature>
<dbReference type="PATRIC" id="fig|932677.3.peg.2967"/>
<sequence>MRMKLNKLTETGYALRVRSGAKAPISACLPWRATSVNRWSIVSSHWRPASSLPFGLRPLSAMTEEAPMQIIQLTATECTPTVEFDFVAHRFSLRGESWPENAAAFYRPLQSALESWQPQASQAAEVNIDLSYFNSSSTKMLFGLFDQFNRLAQSGCTIVLNWFYDAEDDVSEEFGEELSLDFTALTVKLHAEQRQ</sequence>
<dbReference type="EMBL" id="AP012032">
    <property type="protein sequence ID" value="BAK12622.1"/>
    <property type="molecule type" value="Genomic_DNA"/>
</dbReference>
<evidence type="ECO:0000313" key="3">
    <source>
        <dbReference type="Proteomes" id="UP000006690"/>
    </source>
</evidence>
<accession>A0A0H3L407</accession>
<evidence type="ECO:0000259" key="1">
    <source>
        <dbReference type="Pfam" id="PF09345"/>
    </source>
</evidence>
<dbReference type="Proteomes" id="UP000006690">
    <property type="component" value="Chromosome"/>
</dbReference>
<gene>
    <name evidence="2" type="ordered locus">PAJ_2542</name>
</gene>
<dbReference type="Pfam" id="PF09345">
    <property type="entry name" value="SiaC"/>
    <property type="match status" value="1"/>
</dbReference>
<dbReference type="eggNOG" id="ENOG50312WH">
    <property type="taxonomic scope" value="Bacteria"/>
</dbReference>
<reference evidence="3" key="1">
    <citation type="journal article" date="2012" name="Appl. Microbiol. Biotechnol.">
        <title>The complete genome sequence of Pantoea ananatis AJ13355, an organism with great biotechnological potential.</title>
        <authorList>
            <person name="Hara Y."/>
            <person name="Kadotani N."/>
            <person name="Izui H."/>
            <person name="Katashkina J.I."/>
            <person name="Kuvaeva T.M."/>
            <person name="Andreeva I.G."/>
            <person name="Golubeva L.I."/>
            <person name="Malko D.B."/>
            <person name="Makeev V.J."/>
            <person name="Mashko S.V."/>
            <person name="Kozlov Y.I."/>
        </authorList>
    </citation>
    <scope>NUCLEOTIDE SEQUENCE [LARGE SCALE GENOMIC DNA]</scope>
    <source>
        <strain evidence="3">AJ13355</strain>
    </source>
</reference>
<evidence type="ECO:0000313" key="2">
    <source>
        <dbReference type="EMBL" id="BAK12622.1"/>
    </source>
</evidence>
<organism evidence="2 3">
    <name type="scientific">Pantoea ananatis (strain AJ13355)</name>
    <dbReference type="NCBI Taxonomy" id="932677"/>
    <lineage>
        <taxon>Bacteria</taxon>
        <taxon>Pseudomonadati</taxon>
        <taxon>Pseudomonadota</taxon>
        <taxon>Gammaproteobacteria</taxon>
        <taxon>Enterobacterales</taxon>
        <taxon>Erwiniaceae</taxon>
        <taxon>Pantoea</taxon>
    </lineage>
</organism>